<dbReference type="GO" id="GO:0005483">
    <property type="term" value="F:soluble NSF attachment protein activity"/>
    <property type="evidence" value="ECO:0007669"/>
    <property type="project" value="TreeGrafter"/>
</dbReference>
<evidence type="ECO:0000256" key="2">
    <source>
        <dbReference type="ARBA" id="ARBA00022448"/>
    </source>
</evidence>
<evidence type="ECO:0000256" key="1">
    <source>
        <dbReference type="ARBA" id="ARBA00010050"/>
    </source>
</evidence>
<dbReference type="GO" id="GO:0031201">
    <property type="term" value="C:SNARE complex"/>
    <property type="evidence" value="ECO:0007669"/>
    <property type="project" value="TreeGrafter"/>
</dbReference>
<dbReference type="InterPro" id="IPR000744">
    <property type="entry name" value="NSF_attach"/>
</dbReference>
<dbReference type="AlphaFoldDB" id="A0A1G4IFG0"/>
<accession>A0A1G4IFG0</accession>
<sequence>MSAESIYRDAEKKLKKWFFVDYDEAMELFEKAAGRFKAERNYSRAGDAFMKAHDCAMRSKNPVAAGRFCSEAVVMYQKTDRTKAAALLDMAVRTQIDNNKLREAAKLEKDYADAIYEDGHGMEAITHYEKARRYFDAEDYKSQVKNCDVAIANIYGENDMFDKALALFERLGNTSASGPLRHEAKEFYMRAMLCRLASIGEDNREVGSAEAAEALSAYMKRDPYLKNTREAESLQKLLEAVEESNEEKFEDAVSLLQELRMLDEWKTHVLLVVKNKMSSLL</sequence>
<dbReference type="Proteomes" id="UP000195570">
    <property type="component" value="Unassembled WGS sequence"/>
</dbReference>
<keyword evidence="3" id="KW-0653">Protein transport</keyword>
<keyword evidence="5" id="KW-1185">Reference proteome</keyword>
<dbReference type="GO" id="GO:0019905">
    <property type="term" value="F:syntaxin binding"/>
    <property type="evidence" value="ECO:0007669"/>
    <property type="project" value="TreeGrafter"/>
</dbReference>
<comment type="caution">
    <text evidence="4">The sequence shown here is derived from an EMBL/GenBank/DDBJ whole genome shotgun (WGS) entry which is preliminary data.</text>
</comment>
<dbReference type="PANTHER" id="PTHR13768:SF8">
    <property type="entry name" value="ALPHA-SOLUBLE NSF ATTACHMENT PROTEIN"/>
    <property type="match status" value="1"/>
</dbReference>
<gene>
    <name evidence="4" type="ORF">TEOVI_000263400</name>
</gene>
<dbReference type="InterPro" id="IPR011990">
    <property type="entry name" value="TPR-like_helical_dom_sf"/>
</dbReference>
<dbReference type="GO" id="GO:0035494">
    <property type="term" value="P:SNARE complex disassembly"/>
    <property type="evidence" value="ECO:0007669"/>
    <property type="project" value="TreeGrafter"/>
</dbReference>
<dbReference type="RefSeq" id="XP_067081774.1">
    <property type="nucleotide sequence ID" value="XM_067225673.1"/>
</dbReference>
<dbReference type="VEuPathDB" id="TriTrypDB:TEOVI_000263400"/>
<dbReference type="Gene3D" id="1.25.40.10">
    <property type="entry name" value="Tetratricopeptide repeat domain"/>
    <property type="match status" value="1"/>
</dbReference>
<evidence type="ECO:0000313" key="5">
    <source>
        <dbReference type="Proteomes" id="UP000195570"/>
    </source>
</evidence>
<comment type="similarity">
    <text evidence="1">Belongs to the SNAP family.</text>
</comment>
<dbReference type="GeneID" id="92376574"/>
<dbReference type="GO" id="GO:0005774">
    <property type="term" value="C:vacuolar membrane"/>
    <property type="evidence" value="ECO:0007669"/>
    <property type="project" value="TreeGrafter"/>
</dbReference>
<keyword evidence="2" id="KW-0813">Transport</keyword>
<evidence type="ECO:0000313" key="4">
    <source>
        <dbReference type="EMBL" id="SCU71054.1"/>
    </source>
</evidence>
<dbReference type="PRINTS" id="PR00448">
    <property type="entry name" value="NSFATTACHMNT"/>
</dbReference>
<evidence type="ECO:0000256" key="3">
    <source>
        <dbReference type="ARBA" id="ARBA00022927"/>
    </source>
</evidence>
<dbReference type="GO" id="GO:0006886">
    <property type="term" value="P:intracellular protein transport"/>
    <property type="evidence" value="ECO:0007669"/>
    <property type="project" value="InterPro"/>
</dbReference>
<dbReference type="Pfam" id="PF14938">
    <property type="entry name" value="SNAP"/>
    <property type="match status" value="1"/>
</dbReference>
<name>A0A1G4IFG0_TRYEQ</name>
<dbReference type="EMBL" id="CZPT02001561">
    <property type="protein sequence ID" value="SCU71054.1"/>
    <property type="molecule type" value="Genomic_DNA"/>
</dbReference>
<protein>
    <submittedName>
        <fullName evidence="4">Soluble N-ethylmaleimide sensitive factor (NSF) attachment protein, putative</fullName>
    </submittedName>
</protein>
<dbReference type="SUPFAM" id="SSF48452">
    <property type="entry name" value="TPR-like"/>
    <property type="match status" value="1"/>
</dbReference>
<reference evidence="4" key="1">
    <citation type="submission" date="2016-09" db="EMBL/GenBank/DDBJ databases">
        <authorList>
            <person name="Hebert L."/>
            <person name="Moumen B."/>
        </authorList>
    </citation>
    <scope>NUCLEOTIDE SEQUENCE [LARGE SCALE GENOMIC DNA]</scope>
    <source>
        <strain evidence="4">OVI</strain>
    </source>
</reference>
<dbReference type="PANTHER" id="PTHR13768">
    <property type="entry name" value="SOLUBLE NSF ATTACHMENT PROTEIN SNAP"/>
    <property type="match status" value="1"/>
</dbReference>
<proteinExistence type="inferred from homology"/>
<organism evidence="4 5">
    <name type="scientific">Trypanosoma equiperdum</name>
    <dbReference type="NCBI Taxonomy" id="5694"/>
    <lineage>
        <taxon>Eukaryota</taxon>
        <taxon>Discoba</taxon>
        <taxon>Euglenozoa</taxon>
        <taxon>Kinetoplastea</taxon>
        <taxon>Metakinetoplastina</taxon>
        <taxon>Trypanosomatida</taxon>
        <taxon>Trypanosomatidae</taxon>
        <taxon>Trypanosoma</taxon>
    </lineage>
</organism>